<proteinExistence type="predicted"/>
<reference evidence="1" key="1">
    <citation type="journal article" date="2020" name="Nature">
        <title>Giant virus diversity and host interactions through global metagenomics.</title>
        <authorList>
            <person name="Schulz F."/>
            <person name="Roux S."/>
            <person name="Paez-Espino D."/>
            <person name="Jungbluth S."/>
            <person name="Walsh D.A."/>
            <person name="Denef V.J."/>
            <person name="McMahon K.D."/>
            <person name="Konstantinidis K.T."/>
            <person name="Eloe-Fadrosh E.A."/>
            <person name="Kyrpides N.C."/>
            <person name="Woyke T."/>
        </authorList>
    </citation>
    <scope>NUCLEOTIDE SEQUENCE</scope>
    <source>
        <strain evidence="1">GVMAG-M-3300021963-12</strain>
    </source>
</reference>
<sequence>MNWVLPIVMGTTAMCYIHSWNHIMKLYRDSEYTLTWSELVDKNLSALSRL</sequence>
<evidence type="ECO:0000313" key="1">
    <source>
        <dbReference type="EMBL" id="QHT07499.1"/>
    </source>
</evidence>
<protein>
    <submittedName>
        <fullName evidence="1">Uncharacterized protein</fullName>
    </submittedName>
</protein>
<dbReference type="AlphaFoldDB" id="A0A6C0CUX2"/>
<name>A0A6C0CUX2_9ZZZZ</name>
<accession>A0A6C0CUX2</accession>
<organism evidence="1">
    <name type="scientific">viral metagenome</name>
    <dbReference type="NCBI Taxonomy" id="1070528"/>
    <lineage>
        <taxon>unclassified sequences</taxon>
        <taxon>metagenomes</taxon>
        <taxon>organismal metagenomes</taxon>
    </lineage>
</organism>
<dbReference type="EMBL" id="MN739481">
    <property type="protein sequence ID" value="QHT07499.1"/>
    <property type="molecule type" value="Genomic_DNA"/>
</dbReference>